<dbReference type="Gene3D" id="3.40.50.150">
    <property type="entry name" value="Vaccinia Virus protein VP39"/>
    <property type="match status" value="1"/>
</dbReference>
<dbReference type="Proteomes" id="UP000748752">
    <property type="component" value="Unassembled WGS sequence"/>
</dbReference>
<dbReference type="InterPro" id="IPR029063">
    <property type="entry name" value="SAM-dependent_MTases_sf"/>
</dbReference>
<reference evidence="4 5" key="1">
    <citation type="journal article" date="2020" name="Microorganisms">
        <title>Osmotic Adaptation and Compatible Solute Biosynthesis of Phototrophic Bacteria as Revealed from Genome Analyses.</title>
        <authorList>
            <person name="Imhoff J.F."/>
            <person name="Rahn T."/>
            <person name="Kunzel S."/>
            <person name="Keller A."/>
            <person name="Neulinger S.C."/>
        </authorList>
    </citation>
    <scope>NUCLEOTIDE SEQUENCE [LARGE SCALE GENOMIC DNA]</scope>
    <source>
        <strain evidence="4 5">DSM 6210</strain>
    </source>
</reference>
<dbReference type="InterPro" id="IPR002935">
    <property type="entry name" value="SAM_O-MeTrfase"/>
</dbReference>
<name>A0ABS1CD90_9GAMM</name>
<protein>
    <submittedName>
        <fullName evidence="4">Methyltransferase</fullName>
    </submittedName>
</protein>
<proteinExistence type="predicted"/>
<gene>
    <name evidence="4" type="ORF">CKO31_01550</name>
</gene>
<dbReference type="GO" id="GO:0032259">
    <property type="term" value="P:methylation"/>
    <property type="evidence" value="ECO:0007669"/>
    <property type="project" value="UniProtKB-KW"/>
</dbReference>
<keyword evidence="2" id="KW-0808">Transferase</keyword>
<dbReference type="PANTHER" id="PTHR43167">
    <property type="entry name" value="PUTATIVE (AFU_ORTHOLOGUE AFUA_6G01830)-RELATED"/>
    <property type="match status" value="1"/>
</dbReference>
<keyword evidence="1 4" id="KW-0489">Methyltransferase</keyword>
<dbReference type="Pfam" id="PF01596">
    <property type="entry name" value="Methyltransf_3"/>
    <property type="match status" value="1"/>
</dbReference>
<keyword evidence="5" id="KW-1185">Reference proteome</keyword>
<accession>A0ABS1CD90</accession>
<dbReference type="SUPFAM" id="SSF53335">
    <property type="entry name" value="S-adenosyl-L-methionine-dependent methyltransferases"/>
    <property type="match status" value="1"/>
</dbReference>
<dbReference type="PROSITE" id="PS51682">
    <property type="entry name" value="SAM_OMT_I"/>
    <property type="match status" value="1"/>
</dbReference>
<keyword evidence="3" id="KW-0949">S-adenosyl-L-methionine</keyword>
<comment type="caution">
    <text evidence="4">The sequence shown here is derived from an EMBL/GenBank/DDBJ whole genome shotgun (WGS) entry which is preliminary data.</text>
</comment>
<evidence type="ECO:0000313" key="4">
    <source>
        <dbReference type="EMBL" id="MBK1629441.1"/>
    </source>
</evidence>
<evidence type="ECO:0000256" key="3">
    <source>
        <dbReference type="ARBA" id="ARBA00022691"/>
    </source>
</evidence>
<dbReference type="PANTHER" id="PTHR43167:SF1">
    <property type="entry name" value="PUTATIVE (AFU_ORTHOLOGUE AFUA_6G01830)-RELATED"/>
    <property type="match status" value="1"/>
</dbReference>
<evidence type="ECO:0000256" key="1">
    <source>
        <dbReference type="ARBA" id="ARBA00022603"/>
    </source>
</evidence>
<dbReference type="CDD" id="cd02440">
    <property type="entry name" value="AdoMet_MTases"/>
    <property type="match status" value="1"/>
</dbReference>
<organism evidence="4 5">
    <name type="scientific">Thiohalocapsa halophila</name>
    <dbReference type="NCBI Taxonomy" id="69359"/>
    <lineage>
        <taxon>Bacteria</taxon>
        <taxon>Pseudomonadati</taxon>
        <taxon>Pseudomonadota</taxon>
        <taxon>Gammaproteobacteria</taxon>
        <taxon>Chromatiales</taxon>
        <taxon>Chromatiaceae</taxon>
        <taxon>Thiohalocapsa</taxon>
    </lineage>
</organism>
<sequence>MSDSVLPALLQSYLDELVPDRPAELRAMEALAAAEGFPIIGPACGQLCYLVARMVGARRIFELGSGFGYSTAWFARALKETHGDAGEVHHTVWEQDLSEQARRHLAALGLLDLVRFHVGEAVAALSAQAGGFDLIFSDIDKEDYPASLPVIERQLRPGGVLIVDNLLWGNRVLDPAADDPATAGIRRFTRLIADSPQWTGSILPIRDGLLLALKR</sequence>
<dbReference type="EMBL" id="NRRV01000002">
    <property type="protein sequence ID" value="MBK1629441.1"/>
    <property type="molecule type" value="Genomic_DNA"/>
</dbReference>
<dbReference type="GO" id="GO:0008168">
    <property type="term" value="F:methyltransferase activity"/>
    <property type="evidence" value="ECO:0007669"/>
    <property type="project" value="UniProtKB-KW"/>
</dbReference>
<evidence type="ECO:0000256" key="2">
    <source>
        <dbReference type="ARBA" id="ARBA00022679"/>
    </source>
</evidence>
<dbReference type="RefSeq" id="WP_200233382.1">
    <property type="nucleotide sequence ID" value="NZ_NRRV01000002.1"/>
</dbReference>
<evidence type="ECO:0000313" key="5">
    <source>
        <dbReference type="Proteomes" id="UP000748752"/>
    </source>
</evidence>